<evidence type="ECO:0000313" key="1">
    <source>
        <dbReference type="EMBL" id="KAJ2775631.1"/>
    </source>
</evidence>
<organism evidence="1 2">
    <name type="scientific">Coemansia nantahalensis</name>
    <dbReference type="NCBI Taxonomy" id="2789366"/>
    <lineage>
        <taxon>Eukaryota</taxon>
        <taxon>Fungi</taxon>
        <taxon>Fungi incertae sedis</taxon>
        <taxon>Zoopagomycota</taxon>
        <taxon>Kickxellomycotina</taxon>
        <taxon>Kickxellomycetes</taxon>
        <taxon>Kickxellales</taxon>
        <taxon>Kickxellaceae</taxon>
        <taxon>Coemansia</taxon>
    </lineage>
</organism>
<gene>
    <name evidence="1" type="ORF">IWQ57_000313</name>
</gene>
<dbReference type="EMBL" id="JANBUJ010000006">
    <property type="protein sequence ID" value="KAJ2775631.1"/>
    <property type="molecule type" value="Genomic_DNA"/>
</dbReference>
<sequence length="270" mass="29521">MQPLRCSLNRTLGFQRIYAIREDAADKATGALDAVARLLDIEVHYMEPAGHDGAGKGARQLGFSAGTPHAGGIAVHAQIYTDMVRRDIQTALIVAGDSDMELDIKVRLASALEGTSPHLIDLLVVGRTLPDPAEPEARDMLALLRQADGASDLSAQMQRRWAKREFLRRSAILFPSPAPRGVHAYALNARMARRLHQRVSQQAISDSLSLDSLLADAVADGQCTAYSVSPPLIVARASQFLRRSVRHAIGARDDDPAQYPPFVDWQELWT</sequence>
<comment type="caution">
    <text evidence="1">The sequence shown here is derived from an EMBL/GenBank/DDBJ whole genome shotgun (WGS) entry which is preliminary data.</text>
</comment>
<dbReference type="Proteomes" id="UP001140234">
    <property type="component" value="Unassembled WGS sequence"/>
</dbReference>
<evidence type="ECO:0000313" key="2">
    <source>
        <dbReference type="Proteomes" id="UP001140234"/>
    </source>
</evidence>
<proteinExistence type="predicted"/>
<reference evidence="1" key="1">
    <citation type="submission" date="2022-07" db="EMBL/GenBank/DDBJ databases">
        <title>Phylogenomic reconstructions and comparative analyses of Kickxellomycotina fungi.</title>
        <authorList>
            <person name="Reynolds N.K."/>
            <person name="Stajich J.E."/>
            <person name="Barry K."/>
            <person name="Grigoriev I.V."/>
            <person name="Crous P."/>
            <person name="Smith M.E."/>
        </authorList>
    </citation>
    <scope>NUCLEOTIDE SEQUENCE</scope>
    <source>
        <strain evidence="1">CBS 109366</strain>
    </source>
</reference>
<protein>
    <submittedName>
        <fullName evidence="1">Uncharacterized protein</fullName>
    </submittedName>
</protein>
<keyword evidence="2" id="KW-1185">Reference proteome</keyword>
<name>A0ACC1K815_9FUNG</name>
<accession>A0ACC1K815</accession>